<dbReference type="HAMAP" id="MF_01808">
    <property type="entry name" value="Recomb_XerC_XerD"/>
    <property type="match status" value="1"/>
</dbReference>
<evidence type="ECO:0000256" key="5">
    <source>
        <dbReference type="ARBA" id="ARBA00022829"/>
    </source>
</evidence>
<dbReference type="NCBIfam" id="TIGR02225">
    <property type="entry name" value="recomb_XerD"/>
    <property type="match status" value="1"/>
</dbReference>
<reference evidence="13 14" key="2">
    <citation type="journal article" date="2010" name="Stand. Genomic Sci.">
        <title>Complete genome sequence of Desulfohalobium retbaense type strain (HR(100)).</title>
        <authorList>
            <person name="Spring S."/>
            <person name="Nolan M."/>
            <person name="Lapidus A."/>
            <person name="Glavina Del Rio T."/>
            <person name="Copeland A."/>
            <person name="Tice H."/>
            <person name="Cheng J.F."/>
            <person name="Lucas S."/>
            <person name="Land M."/>
            <person name="Chen F."/>
            <person name="Bruce D."/>
            <person name="Goodwin L."/>
            <person name="Pitluck S."/>
            <person name="Ivanova N."/>
            <person name="Mavromatis K."/>
            <person name="Mikhailova N."/>
            <person name="Pati A."/>
            <person name="Chen A."/>
            <person name="Palaniappan K."/>
            <person name="Hauser L."/>
            <person name="Chang Y.J."/>
            <person name="Jeffries C.D."/>
            <person name="Munk C."/>
            <person name="Kiss H."/>
            <person name="Chain P."/>
            <person name="Han C."/>
            <person name="Brettin T."/>
            <person name="Detter J.C."/>
            <person name="Schuler E."/>
            <person name="Goker M."/>
            <person name="Rohde M."/>
            <person name="Bristow J."/>
            <person name="Eisen J.A."/>
            <person name="Markowitz V."/>
            <person name="Hugenholtz P."/>
            <person name="Kyrpides N.C."/>
            <person name="Klenk H.P."/>
        </authorList>
    </citation>
    <scope>NUCLEOTIDE SEQUENCE [LARGE SCALE GENOMIC DNA]</scope>
    <source>
        <strain evidence="13 14">DSM 5692</strain>
    </source>
</reference>
<dbReference type="InterPro" id="IPR023009">
    <property type="entry name" value="Tyrosine_recombinase_XerC/XerD"/>
</dbReference>
<feature type="active site" evidence="10">
    <location>
        <position position="155"/>
    </location>
</feature>
<dbReference type="GO" id="GO:0009037">
    <property type="term" value="F:tyrosine-based site-specific recombinase activity"/>
    <property type="evidence" value="ECO:0007669"/>
    <property type="project" value="UniProtKB-UniRule"/>
</dbReference>
<dbReference type="InterPro" id="IPR013762">
    <property type="entry name" value="Integrase-like_cat_sf"/>
</dbReference>
<dbReference type="Gene3D" id="1.10.150.130">
    <property type="match status" value="1"/>
</dbReference>
<keyword evidence="3 10" id="KW-0963">Cytoplasm</keyword>
<evidence type="ECO:0000256" key="10">
    <source>
        <dbReference type="HAMAP-Rule" id="MF_01808"/>
    </source>
</evidence>
<dbReference type="SUPFAM" id="SSF47823">
    <property type="entry name" value="lambda integrase-like, N-terminal domain"/>
    <property type="match status" value="1"/>
</dbReference>
<organism evidence="13 14">
    <name type="scientific">Desulfohalobium retbaense (strain ATCC 49708 / DSM 5692 / JCM 16813 / HR100)</name>
    <dbReference type="NCBI Taxonomy" id="485915"/>
    <lineage>
        <taxon>Bacteria</taxon>
        <taxon>Pseudomonadati</taxon>
        <taxon>Thermodesulfobacteriota</taxon>
        <taxon>Desulfovibrionia</taxon>
        <taxon>Desulfovibrionales</taxon>
        <taxon>Desulfohalobiaceae</taxon>
        <taxon>Desulfohalobium</taxon>
    </lineage>
</organism>
<comment type="similarity">
    <text evidence="10">Belongs to the 'phage' integrase family. XerC subfamily.</text>
</comment>
<evidence type="ECO:0000256" key="6">
    <source>
        <dbReference type="ARBA" id="ARBA00022908"/>
    </source>
</evidence>
<dbReference type="InterPro" id="IPR010998">
    <property type="entry name" value="Integrase_recombinase_N"/>
</dbReference>
<dbReference type="PANTHER" id="PTHR30349:SF81">
    <property type="entry name" value="TYROSINE RECOMBINASE XERC"/>
    <property type="match status" value="1"/>
</dbReference>
<feature type="active site" evidence="10">
    <location>
        <position position="251"/>
    </location>
</feature>
<dbReference type="CDD" id="cd00798">
    <property type="entry name" value="INT_XerDC_C"/>
    <property type="match status" value="1"/>
</dbReference>
<comment type="subcellular location">
    <subcellularLocation>
        <location evidence="1 10">Cytoplasm</location>
    </subcellularLocation>
</comment>
<keyword evidence="7 10" id="KW-0238">DNA-binding</keyword>
<comment type="subunit">
    <text evidence="10">Forms a cyclic heterotetrameric complex composed of two molecules of XerC and two molecules of XerD.</text>
</comment>
<dbReference type="SUPFAM" id="SSF56349">
    <property type="entry name" value="DNA breaking-rejoining enzymes"/>
    <property type="match status" value="1"/>
</dbReference>
<evidence type="ECO:0000256" key="9">
    <source>
        <dbReference type="ARBA" id="ARBA00023306"/>
    </source>
</evidence>
<dbReference type="EMBL" id="CP001734">
    <property type="protein sequence ID" value="ACV68635.1"/>
    <property type="molecule type" value="Genomic_DNA"/>
</dbReference>
<keyword evidence="9 10" id="KW-0131">Cell cycle</keyword>
<keyword evidence="5 10" id="KW-0159">Chromosome partition</keyword>
<dbReference type="Pfam" id="PF00589">
    <property type="entry name" value="Phage_integrase"/>
    <property type="match status" value="1"/>
</dbReference>
<comment type="similarity">
    <text evidence="2">Belongs to the 'phage' integrase family. XerD subfamily.</text>
</comment>
<evidence type="ECO:0000313" key="13">
    <source>
        <dbReference type="EMBL" id="ACV68635.1"/>
    </source>
</evidence>
<accession>C8X2I8</accession>
<feature type="active site" evidence="10">
    <location>
        <position position="179"/>
    </location>
</feature>
<dbReference type="InterPro" id="IPR044068">
    <property type="entry name" value="CB"/>
</dbReference>
<dbReference type="PROSITE" id="PS51898">
    <property type="entry name" value="TYR_RECOMBINASE"/>
    <property type="match status" value="1"/>
</dbReference>
<feature type="active site" description="O-(3'-phospho-DNA)-tyrosine intermediate" evidence="10">
    <location>
        <position position="283"/>
    </location>
</feature>
<evidence type="ECO:0000256" key="7">
    <source>
        <dbReference type="ARBA" id="ARBA00023125"/>
    </source>
</evidence>
<dbReference type="GO" id="GO:0003677">
    <property type="term" value="F:DNA binding"/>
    <property type="evidence" value="ECO:0007669"/>
    <property type="project" value="UniProtKB-UniRule"/>
</dbReference>
<proteinExistence type="inferred from homology"/>
<keyword evidence="4 10" id="KW-0132">Cell division</keyword>
<keyword evidence="8 10" id="KW-0233">DNA recombination</keyword>
<dbReference type="Gene3D" id="1.10.443.10">
    <property type="entry name" value="Intergrase catalytic core"/>
    <property type="match status" value="1"/>
</dbReference>
<evidence type="ECO:0000256" key="8">
    <source>
        <dbReference type="ARBA" id="ARBA00023172"/>
    </source>
</evidence>
<dbReference type="GO" id="GO:0051301">
    <property type="term" value="P:cell division"/>
    <property type="evidence" value="ECO:0007669"/>
    <property type="project" value="UniProtKB-KW"/>
</dbReference>
<evidence type="ECO:0000259" key="12">
    <source>
        <dbReference type="PROSITE" id="PS51900"/>
    </source>
</evidence>
<dbReference type="AlphaFoldDB" id="C8X2I8"/>
<dbReference type="HOGENOM" id="CLU_027562_9_0_7"/>
<dbReference type="InterPro" id="IPR011932">
    <property type="entry name" value="Recomb_XerD"/>
</dbReference>
<evidence type="ECO:0000313" key="14">
    <source>
        <dbReference type="Proteomes" id="UP000001052"/>
    </source>
</evidence>
<dbReference type="InterPro" id="IPR011010">
    <property type="entry name" value="DNA_brk_join_enz"/>
</dbReference>
<dbReference type="InterPro" id="IPR002104">
    <property type="entry name" value="Integrase_catalytic"/>
</dbReference>
<dbReference type="InterPro" id="IPR050090">
    <property type="entry name" value="Tyrosine_recombinase_XerCD"/>
</dbReference>
<feature type="domain" description="Core-binding (CB)" evidence="12">
    <location>
        <begin position="9"/>
        <end position="94"/>
    </location>
</feature>
<evidence type="ECO:0000256" key="4">
    <source>
        <dbReference type="ARBA" id="ARBA00022618"/>
    </source>
</evidence>
<dbReference type="Pfam" id="PF02899">
    <property type="entry name" value="Phage_int_SAM_1"/>
    <property type="match status" value="1"/>
</dbReference>
<evidence type="ECO:0000256" key="2">
    <source>
        <dbReference type="ARBA" id="ARBA00010450"/>
    </source>
</evidence>
<dbReference type="Proteomes" id="UP000001052">
    <property type="component" value="Chromosome"/>
</dbReference>
<protein>
    <recommendedName>
        <fullName evidence="10">Tyrosine recombinase XerC</fullName>
    </recommendedName>
</protein>
<keyword evidence="6 10" id="KW-0229">DNA integration</keyword>
<dbReference type="STRING" id="485915.Dret_1347"/>
<evidence type="ECO:0000256" key="3">
    <source>
        <dbReference type="ARBA" id="ARBA00022490"/>
    </source>
</evidence>
<feature type="active site" evidence="10">
    <location>
        <position position="274"/>
    </location>
</feature>
<evidence type="ECO:0000259" key="11">
    <source>
        <dbReference type="PROSITE" id="PS51898"/>
    </source>
</evidence>
<reference evidence="14" key="1">
    <citation type="submission" date="2009-09" db="EMBL/GenBank/DDBJ databases">
        <title>The complete chromosome of Desulfohalobium retbaense DSM 5692.</title>
        <authorList>
            <consortium name="US DOE Joint Genome Institute (JGI-PGF)"/>
            <person name="Lucas S."/>
            <person name="Copeland A."/>
            <person name="Lapidus A."/>
            <person name="Glavina del Rio T."/>
            <person name="Dalin E."/>
            <person name="Tice H."/>
            <person name="Bruce D."/>
            <person name="Goodwin L."/>
            <person name="Pitluck S."/>
            <person name="Kyrpides N."/>
            <person name="Mavromatis K."/>
            <person name="Ivanova N."/>
            <person name="Mikhailova N."/>
            <person name="Munk A.C."/>
            <person name="Brettin T."/>
            <person name="Detter J.C."/>
            <person name="Han C."/>
            <person name="Tapia R."/>
            <person name="Larimer F."/>
            <person name="Land M."/>
            <person name="Hauser L."/>
            <person name="Markowitz V."/>
            <person name="Cheng J.-F."/>
            <person name="Hugenholtz P."/>
            <person name="Woyke T."/>
            <person name="Wu D."/>
            <person name="Spring S."/>
            <person name="Klenk H.-P."/>
            <person name="Eisen J.A."/>
        </authorList>
    </citation>
    <scope>NUCLEOTIDE SEQUENCE [LARGE SCALE GENOMIC DNA]</scope>
    <source>
        <strain evidence="14">DSM 5692</strain>
    </source>
</reference>
<dbReference type="PANTHER" id="PTHR30349">
    <property type="entry name" value="PHAGE INTEGRASE-RELATED"/>
    <property type="match status" value="1"/>
</dbReference>
<dbReference type="GO" id="GO:0005737">
    <property type="term" value="C:cytoplasm"/>
    <property type="evidence" value="ECO:0007669"/>
    <property type="project" value="UniProtKB-SubCell"/>
</dbReference>
<evidence type="ECO:0000256" key="1">
    <source>
        <dbReference type="ARBA" id="ARBA00004496"/>
    </source>
</evidence>
<feature type="active site" evidence="10">
    <location>
        <position position="248"/>
    </location>
</feature>
<sequence>MSPASPDTRSTHAWKDAYVEHLLVIKGLADPSVAAYVQDIEMFIQFLEQKGESVATCDANAFLYFLLHLKSRGLTNRTIARHLSSLRGFFQFLQTSNRRVDDPTAHVDGPKLTRQLPEFLDVQEMQGLLAQPDTGTKLGFRDRTILELLYAAGLRVSEVIRLQALDIDSQTGVVRVWGKGAKERLVPLHPAALDYVRTYVQAWRPQFAPQHKVLFLNRSGRCLSRQAVWKNVKRYAVAAGIRRSISPHTIRHSFATHLLEGGADLRTVQLLLGHADISATEIYTHVQAGRLRAAHQDHHPRTRIKP</sequence>
<dbReference type="RefSeq" id="WP_015751782.1">
    <property type="nucleotide sequence ID" value="NC_013223.1"/>
</dbReference>
<comment type="function">
    <text evidence="10">Site-specific tyrosine recombinase, which acts by catalyzing the cutting and rejoining of the recombining DNA molecules. The XerC-XerD complex is essential to convert dimers of the bacterial chromosome into monomers to permit their segregation at cell division. It also contributes to the segregational stability of plasmids.</text>
</comment>
<dbReference type="InterPro" id="IPR004107">
    <property type="entry name" value="Integrase_SAM-like_N"/>
</dbReference>
<feature type="domain" description="Tyr recombinase" evidence="11">
    <location>
        <begin position="115"/>
        <end position="296"/>
    </location>
</feature>
<dbReference type="KEGG" id="drt:Dret_1347"/>
<dbReference type="OrthoDB" id="9801717at2"/>
<dbReference type="GO" id="GO:0006313">
    <property type="term" value="P:DNA transposition"/>
    <property type="evidence" value="ECO:0007669"/>
    <property type="project" value="UniProtKB-UniRule"/>
</dbReference>
<gene>
    <name evidence="10" type="primary">xerC</name>
    <name evidence="13" type="ordered locus">Dret_1347</name>
</gene>
<keyword evidence="14" id="KW-1185">Reference proteome</keyword>
<dbReference type="GO" id="GO:0007059">
    <property type="term" value="P:chromosome segregation"/>
    <property type="evidence" value="ECO:0007669"/>
    <property type="project" value="UniProtKB-UniRule"/>
</dbReference>
<dbReference type="PROSITE" id="PS51900">
    <property type="entry name" value="CB"/>
    <property type="match status" value="1"/>
</dbReference>
<dbReference type="eggNOG" id="COG4974">
    <property type="taxonomic scope" value="Bacteria"/>
</dbReference>
<name>C8X2I8_DESRD</name>
<dbReference type="NCBIfam" id="NF001399">
    <property type="entry name" value="PRK00283.1"/>
    <property type="match status" value="1"/>
</dbReference>